<accession>A0A948TIF8</accession>
<dbReference type="Proteomes" id="UP000733611">
    <property type="component" value="Unassembled WGS sequence"/>
</dbReference>
<organism evidence="2 3">
    <name type="scientific">Candidatus Anaerobiospirillum pullicola</name>
    <dbReference type="NCBI Taxonomy" id="2838451"/>
    <lineage>
        <taxon>Bacteria</taxon>
        <taxon>Pseudomonadati</taxon>
        <taxon>Pseudomonadota</taxon>
        <taxon>Gammaproteobacteria</taxon>
        <taxon>Aeromonadales</taxon>
        <taxon>Succinivibrionaceae</taxon>
        <taxon>Anaerobiospirillum</taxon>
    </lineage>
</organism>
<dbReference type="EMBL" id="JAHLFE010000223">
    <property type="protein sequence ID" value="MBU3845332.1"/>
    <property type="molecule type" value="Genomic_DNA"/>
</dbReference>
<evidence type="ECO:0000259" key="1">
    <source>
        <dbReference type="Pfam" id="PF09820"/>
    </source>
</evidence>
<dbReference type="Pfam" id="PF09820">
    <property type="entry name" value="AAA-ATPase_like"/>
    <property type="match status" value="1"/>
</dbReference>
<reference evidence="2" key="2">
    <citation type="submission" date="2021-04" db="EMBL/GenBank/DDBJ databases">
        <authorList>
            <person name="Gilroy R."/>
        </authorList>
    </citation>
    <scope>NUCLEOTIDE SEQUENCE</scope>
    <source>
        <strain evidence="2">378</strain>
    </source>
</reference>
<comment type="caution">
    <text evidence="2">The sequence shown here is derived from an EMBL/GenBank/DDBJ whole genome shotgun (WGS) entry which is preliminary data.</text>
</comment>
<dbReference type="PANTHER" id="PTHR34825">
    <property type="entry name" value="CONSERVED PROTEIN, WITH A WEAK D-GALACTARATE DEHYDRATASE/ALTRONATE HYDROLASE DOMAIN"/>
    <property type="match status" value="1"/>
</dbReference>
<protein>
    <submittedName>
        <fullName evidence="2">AAA family ATPase</fullName>
    </submittedName>
</protein>
<reference evidence="2" key="1">
    <citation type="journal article" date="2021" name="PeerJ">
        <title>Extensive microbial diversity within the chicken gut microbiome revealed by metagenomics and culture.</title>
        <authorList>
            <person name="Gilroy R."/>
            <person name="Ravi A."/>
            <person name="Getino M."/>
            <person name="Pursley I."/>
            <person name="Horton D.L."/>
            <person name="Alikhan N.F."/>
            <person name="Baker D."/>
            <person name="Gharbi K."/>
            <person name="Hall N."/>
            <person name="Watson M."/>
            <person name="Adriaenssens E.M."/>
            <person name="Foster-Nyarko E."/>
            <person name="Jarju S."/>
            <person name="Secka A."/>
            <person name="Antonio M."/>
            <person name="Oren A."/>
            <person name="Chaudhuri R.R."/>
            <person name="La Ragione R."/>
            <person name="Hildebrand F."/>
            <person name="Pallen M.J."/>
        </authorList>
    </citation>
    <scope>NUCLEOTIDE SEQUENCE</scope>
    <source>
        <strain evidence="2">378</strain>
    </source>
</reference>
<dbReference type="InterPro" id="IPR018631">
    <property type="entry name" value="AAA-ATPase-like_dom"/>
</dbReference>
<proteinExistence type="predicted"/>
<dbReference type="PANTHER" id="PTHR34825:SF1">
    <property type="entry name" value="AAA-ATPASE-LIKE DOMAIN-CONTAINING PROTEIN"/>
    <property type="match status" value="1"/>
</dbReference>
<feature type="domain" description="AAA-ATPase-like" evidence="1">
    <location>
        <begin position="15"/>
        <end position="216"/>
    </location>
</feature>
<evidence type="ECO:0000313" key="3">
    <source>
        <dbReference type="Proteomes" id="UP000733611"/>
    </source>
</evidence>
<dbReference type="AlphaFoldDB" id="A0A948TIF8"/>
<gene>
    <name evidence="2" type="ORF">H9847_10810</name>
</gene>
<sequence length="569" mass="64468">MPRFDQLKAMLPEGQSFAAIRQSGRIYVDKTRYLYRLAVSGGPLLLIRPRRFGKRTLLSALEEIFRHGVAPYDGHESYFKGLEVEQLWPQLRNNDGPFYVLHLNFSELLVGCHSVADFAEQLNAAIWDFAAKEHLVLNDPYYGKEDAWEMLVDAVPDLSLVLLVDGYDAPLNQFSGTDKEAERNDMERELRAFFCLIKACSHKFRFTLITGCTRLQAANNIWGSVNSIVDISQQPEYGAICGFTLEELQRYFPEHLRYAAAQRLQLPQEQVTAQHVEQLVSELDAWYGRYCFDDDGRTQVLSPFSVLSFFSEEHTYFNTFWVNDGGYPELLRKAVLQWSWPKRLRILAGDSMSLDLYGWSEQDQADLLLLQTGYLTRQASVGDGDTSYFFFVAACLPNKELKSAFFRWWYADLLPKSTVIPLENMGESFGAKPRAAIASKDAAALQQCCNEFLRDSDGERYPLLQVSDVADFLHSCLSLALALPVSKGDEHDLWGRDELLLAYQGTTVLIAFAYAHKRSESSVLLPQAVKLAQDSHLVDAAAQGAQVWRLAMVFCAESREITDVQVVSE</sequence>
<evidence type="ECO:0000313" key="2">
    <source>
        <dbReference type="EMBL" id="MBU3845332.1"/>
    </source>
</evidence>
<name>A0A948TIF8_9GAMM</name>